<evidence type="ECO:0000313" key="3">
    <source>
        <dbReference type="EMBL" id="ERK54255.1"/>
    </source>
</evidence>
<dbReference type="InterPro" id="IPR041605">
    <property type="entry name" value="Exo_C"/>
</dbReference>
<dbReference type="OrthoDB" id="144122at2"/>
<dbReference type="AlphaFoldDB" id="U2PUR7"/>
<dbReference type="InterPro" id="IPR010997">
    <property type="entry name" value="HRDC-like_sf"/>
</dbReference>
<dbReference type="GO" id="GO:0006139">
    <property type="term" value="P:nucleobase-containing compound metabolic process"/>
    <property type="evidence" value="ECO:0007669"/>
    <property type="project" value="InterPro"/>
</dbReference>
<dbReference type="InterPro" id="IPR051086">
    <property type="entry name" value="RNase_D-like"/>
</dbReference>
<dbReference type="Pfam" id="PF01612">
    <property type="entry name" value="DNA_pol_A_exo1"/>
    <property type="match status" value="1"/>
</dbReference>
<dbReference type="InterPro" id="IPR002562">
    <property type="entry name" value="3'-5'_exonuclease_dom"/>
</dbReference>
<gene>
    <name evidence="3" type="ORF">HMPREF0682_1390</name>
</gene>
<dbReference type="SUPFAM" id="SSF53098">
    <property type="entry name" value="Ribonuclease H-like"/>
    <property type="match status" value="1"/>
</dbReference>
<dbReference type="GO" id="GO:0000166">
    <property type="term" value="F:nucleotide binding"/>
    <property type="evidence" value="ECO:0007669"/>
    <property type="project" value="InterPro"/>
</dbReference>
<reference evidence="3" key="1">
    <citation type="submission" date="2013-08" db="EMBL/GenBank/DDBJ databases">
        <authorList>
            <person name="Durkin A.S."/>
            <person name="Haft D.R."/>
            <person name="McCorrison J."/>
            <person name="Torralba M."/>
            <person name="Gillis M."/>
            <person name="Haft D.H."/>
            <person name="Methe B."/>
            <person name="Sutton G."/>
            <person name="Nelson K.E."/>
        </authorList>
    </citation>
    <scope>NUCLEOTIDE SEQUENCE [LARGE SCALE GENOMIC DNA]</scope>
    <source>
        <strain evidence="3">F0233</strain>
    </source>
</reference>
<feature type="region of interest" description="Disordered" evidence="1">
    <location>
        <begin position="1"/>
        <end position="25"/>
    </location>
</feature>
<dbReference type="InterPro" id="IPR012337">
    <property type="entry name" value="RNaseH-like_sf"/>
</dbReference>
<dbReference type="PANTHER" id="PTHR47649:SF1">
    <property type="entry name" value="RIBONUCLEASE D"/>
    <property type="match status" value="1"/>
</dbReference>
<dbReference type="InterPro" id="IPR036397">
    <property type="entry name" value="RNaseH_sf"/>
</dbReference>
<dbReference type="Gene3D" id="3.30.420.10">
    <property type="entry name" value="Ribonuclease H-like superfamily/Ribonuclease H"/>
    <property type="match status" value="1"/>
</dbReference>
<keyword evidence="3" id="KW-0269">Exonuclease</keyword>
<dbReference type="EMBL" id="ACVN02000219">
    <property type="protein sequence ID" value="ERK54255.1"/>
    <property type="molecule type" value="Genomic_DNA"/>
</dbReference>
<dbReference type="RefSeq" id="WP_021797966.1">
    <property type="nucleotide sequence ID" value="NZ_ACVN02000219.1"/>
</dbReference>
<dbReference type="InterPro" id="IPR044876">
    <property type="entry name" value="HRDC_dom_sf"/>
</dbReference>
<dbReference type="SUPFAM" id="SSF47819">
    <property type="entry name" value="HRDC-like"/>
    <property type="match status" value="1"/>
</dbReference>
<organism evidence="3 4">
    <name type="scientific">Propionibacterium acidifaciens F0233</name>
    <dbReference type="NCBI Taxonomy" id="553198"/>
    <lineage>
        <taxon>Bacteria</taxon>
        <taxon>Bacillati</taxon>
        <taxon>Actinomycetota</taxon>
        <taxon>Actinomycetes</taxon>
        <taxon>Propionibacteriales</taxon>
        <taxon>Propionibacteriaceae</taxon>
        <taxon>Propionibacterium</taxon>
    </lineage>
</organism>
<proteinExistence type="predicted"/>
<name>U2PUR7_9ACTN</name>
<dbReference type="GO" id="GO:0008408">
    <property type="term" value="F:3'-5' exonuclease activity"/>
    <property type="evidence" value="ECO:0007669"/>
    <property type="project" value="InterPro"/>
</dbReference>
<dbReference type="CDD" id="cd06142">
    <property type="entry name" value="RNaseD_exo"/>
    <property type="match status" value="1"/>
</dbReference>
<dbReference type="InterPro" id="IPR002121">
    <property type="entry name" value="HRDC_dom"/>
</dbReference>
<dbReference type="GO" id="GO:0003676">
    <property type="term" value="F:nucleic acid binding"/>
    <property type="evidence" value="ECO:0007669"/>
    <property type="project" value="InterPro"/>
</dbReference>
<keyword evidence="4" id="KW-1185">Reference proteome</keyword>
<comment type="caution">
    <text evidence="3">The sequence shown here is derived from an EMBL/GenBank/DDBJ whole genome shotgun (WGS) entry which is preliminary data.</text>
</comment>
<dbReference type="PANTHER" id="PTHR47649">
    <property type="entry name" value="RIBONUCLEASE D"/>
    <property type="match status" value="1"/>
</dbReference>
<evidence type="ECO:0000313" key="4">
    <source>
        <dbReference type="Proteomes" id="UP000017052"/>
    </source>
</evidence>
<dbReference type="Pfam" id="PF18305">
    <property type="entry name" value="DNA_pol_A_exoN"/>
    <property type="match status" value="1"/>
</dbReference>
<accession>U2PUR7</accession>
<dbReference type="PROSITE" id="PS50967">
    <property type="entry name" value="HRDC"/>
    <property type="match status" value="1"/>
</dbReference>
<dbReference type="GeneID" id="95358838"/>
<keyword evidence="3" id="KW-0378">Hydrolase</keyword>
<protein>
    <submittedName>
        <fullName evidence="3">3'-5' exonuclease</fullName>
        <ecNumber evidence="3">3.6.1.-</ecNumber>
    </submittedName>
</protein>
<evidence type="ECO:0000256" key="1">
    <source>
        <dbReference type="SAM" id="MobiDB-lite"/>
    </source>
</evidence>
<sequence>MKDPADGTQTETELDGRIDPESGLPILAMPREGMPPLVDDDALLAECIEALGSGTGPVAIDTERAQSFRYSGRAYLLQLRRSDAGTWLIDPQAFEPGDGSVADLGALREAIIDAEWIIHAASSDLPCLVELGLLPERLFDTELAGRLLGLPRVGLGPMTESYFGVHLLKEHSAADWSKRPLPADWVAYAALDVELLIELRALLWRQLHEEGKWAWAQQEFAHMIDSHRTPPDPPAEPWRHVNGLHTVHSRRGLALVREIWGERDRLAHDLDRAPGKILPDKAISELAGRITKESPEVPGMAQMDTIVGFKRRNARRYRGRWVAAATRVARMPESELPRLRVPHEGPSHQPRNWQRTNPDAWRRWQRVRPAMNRLAKALQVPPENLIAPETLRWLAWEPLEAVDAEHAAARLAAHGAREWQCRLCAPVLVAALGATPPADRD</sequence>
<keyword evidence="3" id="KW-0540">Nuclease</keyword>
<dbReference type="Proteomes" id="UP000017052">
    <property type="component" value="Unassembled WGS sequence"/>
</dbReference>
<dbReference type="SMART" id="SM00474">
    <property type="entry name" value="35EXOc"/>
    <property type="match status" value="1"/>
</dbReference>
<evidence type="ECO:0000259" key="2">
    <source>
        <dbReference type="PROSITE" id="PS50967"/>
    </source>
</evidence>
<dbReference type="Gene3D" id="1.10.150.80">
    <property type="entry name" value="HRDC domain"/>
    <property type="match status" value="2"/>
</dbReference>
<dbReference type="EC" id="3.6.1.-" evidence="3"/>
<feature type="domain" description="HRDC" evidence="2">
    <location>
        <begin position="249"/>
        <end position="335"/>
    </location>
</feature>